<feature type="transmembrane region" description="Helical" evidence="1">
    <location>
        <begin position="142"/>
        <end position="163"/>
    </location>
</feature>
<keyword evidence="1" id="KW-0472">Membrane</keyword>
<keyword evidence="3" id="KW-1185">Reference proteome</keyword>
<keyword evidence="1" id="KW-1133">Transmembrane helix</keyword>
<feature type="transmembrane region" description="Helical" evidence="1">
    <location>
        <begin position="213"/>
        <end position="237"/>
    </location>
</feature>
<organism evidence="2 3">
    <name type="scientific">Radiobacillus deserti</name>
    <dbReference type="NCBI Taxonomy" id="2594883"/>
    <lineage>
        <taxon>Bacteria</taxon>
        <taxon>Bacillati</taxon>
        <taxon>Bacillota</taxon>
        <taxon>Bacilli</taxon>
        <taxon>Bacillales</taxon>
        <taxon>Bacillaceae</taxon>
        <taxon>Radiobacillus</taxon>
    </lineage>
</organism>
<accession>A0A516KK48</accession>
<feature type="transmembrane region" description="Helical" evidence="1">
    <location>
        <begin position="110"/>
        <end position="130"/>
    </location>
</feature>
<dbReference type="InterPro" id="IPR004761">
    <property type="entry name" value="Spore_GerAB"/>
</dbReference>
<dbReference type="Proteomes" id="UP000315215">
    <property type="component" value="Chromosome"/>
</dbReference>
<keyword evidence="1" id="KW-0812">Transmembrane</keyword>
<feature type="transmembrane region" description="Helical" evidence="1">
    <location>
        <begin position="339"/>
        <end position="358"/>
    </location>
</feature>
<dbReference type="GO" id="GO:0016020">
    <property type="term" value="C:membrane"/>
    <property type="evidence" value="ECO:0007669"/>
    <property type="project" value="InterPro"/>
</dbReference>
<name>A0A516KK48_9BACI</name>
<dbReference type="GO" id="GO:0009847">
    <property type="term" value="P:spore germination"/>
    <property type="evidence" value="ECO:0007669"/>
    <property type="project" value="InterPro"/>
</dbReference>
<dbReference type="EMBL" id="CP041666">
    <property type="protein sequence ID" value="QDP41768.1"/>
    <property type="molecule type" value="Genomic_DNA"/>
</dbReference>
<feature type="transmembrane region" description="Helical" evidence="1">
    <location>
        <begin position="264"/>
        <end position="286"/>
    </location>
</feature>
<gene>
    <name evidence="2" type="ORF">FN924_17270</name>
</gene>
<dbReference type="KEGG" id="aqt:FN924_17270"/>
<sequence length="370" mass="42930">MVNRYFHYLIFINILINVFMFIPSILLSERYKGALISMIIGIFIGTAILLLFVRSINNFRKQTIIDIIDLVPKWFRIVFLLFLVFLWFTAGMVTLLAFTNVTVRFLNPEMPSISMHLIFLGFIVFMLYTLKTEKILHTLEIILVLNVPFLLLILYQAYVNSYLSVNSILEAGTQLWEVPSLKAIAASSFVFSGYANLVVFNRAFDIPFKVKHLWYVPLVCAFALCTSFFIPIGMWGMDGVTDLTFPWIATADTFRIEYGPIERVISLFILTYISLSLISVIIHWHVAYEILKNLLKIRDRKIKAHRYGEITILTVFSGIVLVIEHFLRERQILRMGEMWLIFRLPGELLLLIVVLMIARRRLRGASLKQN</sequence>
<dbReference type="OrthoDB" id="2930450at2"/>
<evidence type="ECO:0000313" key="3">
    <source>
        <dbReference type="Proteomes" id="UP000315215"/>
    </source>
</evidence>
<dbReference type="Pfam" id="PF03845">
    <property type="entry name" value="Spore_permease"/>
    <property type="match status" value="1"/>
</dbReference>
<proteinExistence type="predicted"/>
<dbReference type="AlphaFoldDB" id="A0A516KK48"/>
<evidence type="ECO:0000256" key="1">
    <source>
        <dbReference type="SAM" id="Phobius"/>
    </source>
</evidence>
<dbReference type="RefSeq" id="WP_143896630.1">
    <property type="nucleotide sequence ID" value="NZ_CP041666.1"/>
</dbReference>
<protein>
    <submittedName>
        <fullName evidence="2">GerAB/ArcD/ProY family transporter</fullName>
    </submittedName>
</protein>
<feature type="transmembrane region" description="Helical" evidence="1">
    <location>
        <begin position="74"/>
        <end position="98"/>
    </location>
</feature>
<feature type="transmembrane region" description="Helical" evidence="1">
    <location>
        <begin position="33"/>
        <end position="53"/>
    </location>
</feature>
<reference evidence="2 3" key="1">
    <citation type="submission" date="2019-07" db="EMBL/GenBank/DDBJ databases">
        <authorList>
            <person name="Li J."/>
        </authorList>
    </citation>
    <scope>NUCLEOTIDE SEQUENCE [LARGE SCALE GENOMIC DNA]</scope>
    <source>
        <strain evidence="2 3">TKL69</strain>
    </source>
</reference>
<evidence type="ECO:0000313" key="2">
    <source>
        <dbReference type="EMBL" id="QDP41768.1"/>
    </source>
</evidence>
<feature type="transmembrane region" description="Helical" evidence="1">
    <location>
        <begin position="307"/>
        <end position="327"/>
    </location>
</feature>
<feature type="transmembrane region" description="Helical" evidence="1">
    <location>
        <begin position="7"/>
        <end position="27"/>
    </location>
</feature>
<feature type="transmembrane region" description="Helical" evidence="1">
    <location>
        <begin position="183"/>
        <end position="201"/>
    </location>
</feature>